<dbReference type="PROSITE" id="PS52035">
    <property type="entry name" value="PEPTIDASE_M14"/>
    <property type="match status" value="1"/>
</dbReference>
<dbReference type="GO" id="GO:0005615">
    <property type="term" value="C:extracellular space"/>
    <property type="evidence" value="ECO:0007669"/>
    <property type="project" value="TreeGrafter"/>
</dbReference>
<dbReference type="SUPFAM" id="SSF53187">
    <property type="entry name" value="Zn-dependent exopeptidases"/>
    <property type="match status" value="1"/>
</dbReference>
<dbReference type="PANTHER" id="PTHR11705:SF91">
    <property type="entry name" value="FI01817P-RELATED"/>
    <property type="match status" value="1"/>
</dbReference>
<proteinExistence type="inferred from homology"/>
<sequence length="319" mass="34589">MKRQERIGSLPILPLIAELGDVAGGAAGITKAIKVPKDVGQCIKVCLPSAPHRADNRFGEQGALAPFCPAPPYLSPPNTHLFAWLLKHAFIGGESYEAGPVVARMSRCWSLLVLLAVAVAGTQEDKITYQGAQLLRINITSEEEQDIVRALEDSDALLGNAAASREGRRSCAAAELLDTLVEIGSYYVEAWNGLAANSTSVDVLVLPENKDKVKESLVSSNLTYDVLIQDMEAAIQEENPMPSDEEIAELEGRKGHRMTWQSYHRMQDVHGYLDWLAQSYPKLCSVQTIGNSVEGRPLKVLKISSDKAGSPAIWVDGGL</sequence>
<evidence type="ECO:0000256" key="6">
    <source>
        <dbReference type="ARBA" id="ARBA00022729"/>
    </source>
</evidence>
<dbReference type="InterPro" id="IPR003146">
    <property type="entry name" value="M14A_act_pep"/>
</dbReference>
<evidence type="ECO:0000259" key="12">
    <source>
        <dbReference type="PROSITE" id="PS52035"/>
    </source>
</evidence>
<dbReference type="GO" id="GO:0006508">
    <property type="term" value="P:proteolysis"/>
    <property type="evidence" value="ECO:0007669"/>
    <property type="project" value="UniProtKB-KW"/>
</dbReference>
<comment type="cofactor">
    <cofactor evidence="1">
        <name>Zn(2+)</name>
        <dbReference type="ChEBI" id="CHEBI:29105"/>
    </cofactor>
</comment>
<dbReference type="InterPro" id="IPR036990">
    <property type="entry name" value="M14A-like_propep"/>
</dbReference>
<dbReference type="EMBL" id="OA564376">
    <property type="protein sequence ID" value="CAD7194052.1"/>
    <property type="molecule type" value="Genomic_DNA"/>
</dbReference>
<evidence type="ECO:0000256" key="1">
    <source>
        <dbReference type="ARBA" id="ARBA00001947"/>
    </source>
</evidence>
<protein>
    <recommendedName>
        <fullName evidence="12">Peptidase M14 domain-containing protein</fullName>
    </recommendedName>
</protein>
<dbReference type="Gene3D" id="3.40.630.10">
    <property type="entry name" value="Zn peptidases"/>
    <property type="match status" value="1"/>
</dbReference>
<evidence type="ECO:0000256" key="5">
    <source>
        <dbReference type="ARBA" id="ARBA00022723"/>
    </source>
</evidence>
<dbReference type="GO" id="GO:0004181">
    <property type="term" value="F:metallocarboxypeptidase activity"/>
    <property type="evidence" value="ECO:0007669"/>
    <property type="project" value="InterPro"/>
</dbReference>
<reference evidence="13" key="1">
    <citation type="submission" date="2020-11" db="EMBL/GenBank/DDBJ databases">
        <authorList>
            <person name="Tran Van P."/>
        </authorList>
    </citation>
    <scope>NUCLEOTIDE SEQUENCE</scope>
</reference>
<evidence type="ECO:0000256" key="2">
    <source>
        <dbReference type="ARBA" id="ARBA00005988"/>
    </source>
</evidence>
<dbReference type="Pfam" id="PF02244">
    <property type="entry name" value="Propep_M14"/>
    <property type="match status" value="1"/>
</dbReference>
<organism evidence="13">
    <name type="scientific">Timema douglasi</name>
    <name type="common">Walking stick</name>
    <dbReference type="NCBI Taxonomy" id="61478"/>
    <lineage>
        <taxon>Eukaryota</taxon>
        <taxon>Metazoa</taxon>
        <taxon>Ecdysozoa</taxon>
        <taxon>Arthropoda</taxon>
        <taxon>Hexapoda</taxon>
        <taxon>Insecta</taxon>
        <taxon>Pterygota</taxon>
        <taxon>Neoptera</taxon>
        <taxon>Polyneoptera</taxon>
        <taxon>Phasmatodea</taxon>
        <taxon>Timematodea</taxon>
        <taxon>Timematoidea</taxon>
        <taxon>Timematidae</taxon>
        <taxon>Timema</taxon>
    </lineage>
</organism>
<keyword evidence="9" id="KW-0482">Metalloprotease</keyword>
<name>A0A7R8V9L2_TIMDO</name>
<evidence type="ECO:0000256" key="7">
    <source>
        <dbReference type="ARBA" id="ARBA00022801"/>
    </source>
</evidence>
<evidence type="ECO:0000256" key="9">
    <source>
        <dbReference type="ARBA" id="ARBA00023049"/>
    </source>
</evidence>
<keyword evidence="7" id="KW-0378">Hydrolase</keyword>
<dbReference type="PANTHER" id="PTHR11705">
    <property type="entry name" value="PROTEASE FAMILY M14 CARBOXYPEPTIDASE A,B"/>
    <property type="match status" value="1"/>
</dbReference>
<dbReference type="InterPro" id="IPR000834">
    <property type="entry name" value="Peptidase_M14"/>
</dbReference>
<comment type="similarity">
    <text evidence="2 11">Belongs to the peptidase M14 family.</text>
</comment>
<evidence type="ECO:0000256" key="8">
    <source>
        <dbReference type="ARBA" id="ARBA00022833"/>
    </source>
</evidence>
<dbReference type="AlphaFoldDB" id="A0A7R8V9L2"/>
<keyword evidence="8" id="KW-0862">Zinc</keyword>
<keyword evidence="3" id="KW-0121">Carboxypeptidase</keyword>
<feature type="domain" description="Peptidase M14" evidence="12">
    <location>
        <begin position="262"/>
        <end position="319"/>
    </location>
</feature>
<evidence type="ECO:0000313" key="13">
    <source>
        <dbReference type="EMBL" id="CAD7194052.1"/>
    </source>
</evidence>
<keyword evidence="5" id="KW-0479">Metal-binding</keyword>
<keyword evidence="10" id="KW-1015">Disulfide bond</keyword>
<dbReference type="SUPFAM" id="SSF54897">
    <property type="entry name" value="Protease propeptides/inhibitors"/>
    <property type="match status" value="1"/>
</dbReference>
<keyword evidence="4" id="KW-0645">Protease</keyword>
<comment type="caution">
    <text evidence="11">Lacks conserved residue(s) required for the propagation of feature annotation.</text>
</comment>
<evidence type="ECO:0000256" key="11">
    <source>
        <dbReference type="PROSITE-ProRule" id="PRU01379"/>
    </source>
</evidence>
<gene>
    <name evidence="13" type="ORF">TDIB3V08_LOCUS490</name>
</gene>
<evidence type="ECO:0000256" key="3">
    <source>
        <dbReference type="ARBA" id="ARBA00022645"/>
    </source>
</evidence>
<accession>A0A7R8V9L2</accession>
<evidence type="ECO:0000256" key="4">
    <source>
        <dbReference type="ARBA" id="ARBA00022670"/>
    </source>
</evidence>
<dbReference type="Pfam" id="PF00246">
    <property type="entry name" value="Peptidase_M14"/>
    <property type="match status" value="1"/>
</dbReference>
<dbReference type="GO" id="GO:0008270">
    <property type="term" value="F:zinc ion binding"/>
    <property type="evidence" value="ECO:0007669"/>
    <property type="project" value="InterPro"/>
</dbReference>
<keyword evidence="6" id="KW-0732">Signal</keyword>
<evidence type="ECO:0000256" key="10">
    <source>
        <dbReference type="ARBA" id="ARBA00023157"/>
    </source>
</evidence>
<dbReference type="Gene3D" id="3.30.70.340">
    <property type="entry name" value="Metallocarboxypeptidase-like"/>
    <property type="match status" value="1"/>
</dbReference>